<dbReference type="RefSeq" id="WP_367887653.1">
    <property type="nucleotide sequence ID" value="NZ_CP130612.1"/>
</dbReference>
<dbReference type="InterPro" id="IPR006224">
    <property type="entry name" value="PsdUridine_synth_RluA-like_CS"/>
</dbReference>
<keyword evidence="2 5" id="KW-0413">Isomerase</keyword>
<dbReference type="InterPro" id="IPR006145">
    <property type="entry name" value="PsdUridine_synth_RsuA/RluA"/>
</dbReference>
<dbReference type="InterPro" id="IPR050188">
    <property type="entry name" value="RluA_PseudoU_synthase"/>
</dbReference>
<dbReference type="EMBL" id="CP130613">
    <property type="protein sequence ID" value="WKW14884.1"/>
    <property type="molecule type" value="Genomic_DNA"/>
</dbReference>
<dbReference type="SUPFAM" id="SSF55120">
    <property type="entry name" value="Pseudouridine synthase"/>
    <property type="match status" value="1"/>
</dbReference>
<dbReference type="Gene3D" id="3.10.290.10">
    <property type="entry name" value="RNA-binding S4 domain"/>
    <property type="match status" value="1"/>
</dbReference>
<name>A0AA49JZT2_9BACT</name>
<dbReference type="CDD" id="cd02869">
    <property type="entry name" value="PseudoU_synth_RluA_like"/>
    <property type="match status" value="1"/>
</dbReference>
<evidence type="ECO:0000313" key="9">
    <source>
        <dbReference type="Proteomes" id="UP001229955"/>
    </source>
</evidence>
<dbReference type="NCBIfam" id="TIGR00005">
    <property type="entry name" value="rluA_subfam"/>
    <property type="match status" value="1"/>
</dbReference>
<accession>A0AA49JU56</accession>
<accession>A0AA49JZT2</accession>
<feature type="domain" description="RNA-binding S4" evidence="6">
    <location>
        <begin position="21"/>
        <end position="80"/>
    </location>
</feature>
<dbReference type="GO" id="GO:0000455">
    <property type="term" value="P:enzyme-directed rRNA pseudouridine synthesis"/>
    <property type="evidence" value="ECO:0007669"/>
    <property type="project" value="UniProtKB-ARBA"/>
</dbReference>
<dbReference type="Pfam" id="PF01479">
    <property type="entry name" value="S4"/>
    <property type="match status" value="1"/>
</dbReference>
<dbReference type="CDD" id="cd00165">
    <property type="entry name" value="S4"/>
    <property type="match status" value="1"/>
</dbReference>
<dbReference type="InterPro" id="IPR020103">
    <property type="entry name" value="PsdUridine_synth_cat_dom_sf"/>
</dbReference>
<protein>
    <recommendedName>
        <fullName evidence="5">Pseudouridine synthase</fullName>
        <ecNumber evidence="5">5.4.99.-</ecNumber>
    </recommendedName>
</protein>
<organism evidence="8 9">
    <name type="scientific">Pseudogemmatithrix spongiicola</name>
    <dbReference type="NCBI Taxonomy" id="3062599"/>
    <lineage>
        <taxon>Bacteria</taxon>
        <taxon>Pseudomonadati</taxon>
        <taxon>Gemmatimonadota</taxon>
        <taxon>Gemmatimonadia</taxon>
        <taxon>Gemmatimonadales</taxon>
        <taxon>Gemmatimonadaceae</taxon>
        <taxon>Pseudogemmatithrix</taxon>
    </lineage>
</organism>
<evidence type="ECO:0000313" key="7">
    <source>
        <dbReference type="EMBL" id="WKW11975.1"/>
    </source>
</evidence>
<evidence type="ECO:0000256" key="4">
    <source>
        <dbReference type="PROSITE-ProRule" id="PRU00182"/>
    </source>
</evidence>
<evidence type="ECO:0000256" key="1">
    <source>
        <dbReference type="ARBA" id="ARBA00010876"/>
    </source>
</evidence>
<dbReference type="InterPro" id="IPR002942">
    <property type="entry name" value="S4_RNA-bd"/>
</dbReference>
<dbReference type="GO" id="GO:0120159">
    <property type="term" value="F:rRNA pseudouridine synthase activity"/>
    <property type="evidence" value="ECO:0007669"/>
    <property type="project" value="UniProtKB-ARBA"/>
</dbReference>
<dbReference type="EC" id="5.4.99.-" evidence="5"/>
<comment type="function">
    <text evidence="5">Responsible for synthesis of pseudouridine from uracil.</text>
</comment>
<feature type="active site" evidence="3">
    <location>
        <position position="143"/>
    </location>
</feature>
<dbReference type="PANTHER" id="PTHR21600:SF44">
    <property type="entry name" value="RIBOSOMAL LARGE SUBUNIT PSEUDOURIDINE SYNTHASE D"/>
    <property type="match status" value="1"/>
</dbReference>
<dbReference type="SUPFAM" id="SSF55174">
    <property type="entry name" value="Alpha-L RNA-binding motif"/>
    <property type="match status" value="1"/>
</dbReference>
<gene>
    <name evidence="7" type="ORF">Strain138_001246</name>
    <name evidence="8" type="ORF">Strain318_001246</name>
</gene>
<dbReference type="SMART" id="SM00363">
    <property type="entry name" value="S4"/>
    <property type="match status" value="1"/>
</dbReference>
<dbReference type="Pfam" id="PF00849">
    <property type="entry name" value="PseudoU_synth_2"/>
    <property type="match status" value="1"/>
</dbReference>
<dbReference type="PANTHER" id="PTHR21600">
    <property type="entry name" value="MITOCHONDRIAL RNA PSEUDOURIDINE SYNTHASE"/>
    <property type="match status" value="1"/>
</dbReference>
<dbReference type="EMBL" id="CP130612">
    <property type="protein sequence ID" value="WKW11975.1"/>
    <property type="molecule type" value="Genomic_DNA"/>
</dbReference>
<comment type="similarity">
    <text evidence="1 5">Belongs to the pseudouridine synthase RluA family.</text>
</comment>
<evidence type="ECO:0000313" key="8">
    <source>
        <dbReference type="EMBL" id="WKW14884.1"/>
    </source>
</evidence>
<evidence type="ECO:0000256" key="2">
    <source>
        <dbReference type="ARBA" id="ARBA00023235"/>
    </source>
</evidence>
<comment type="catalytic activity">
    <reaction evidence="5">
        <text>a uridine in RNA = a pseudouridine in RNA</text>
        <dbReference type="Rhea" id="RHEA:48348"/>
        <dbReference type="Rhea" id="RHEA-COMP:12068"/>
        <dbReference type="Rhea" id="RHEA-COMP:12069"/>
        <dbReference type="ChEBI" id="CHEBI:65314"/>
        <dbReference type="ChEBI" id="CHEBI:65315"/>
    </reaction>
</comment>
<evidence type="ECO:0000256" key="5">
    <source>
        <dbReference type="RuleBase" id="RU362028"/>
    </source>
</evidence>
<reference evidence="8" key="1">
    <citation type="submission" date="2023-07" db="EMBL/GenBank/DDBJ databases">
        <authorList>
            <person name="Haufschild T."/>
            <person name="Kallscheuer N."/>
            <person name="Hammer J."/>
            <person name="Kohn T."/>
            <person name="Kabuu M."/>
            <person name="Jogler M."/>
            <person name="Wohfarth N."/>
            <person name="Heuer A."/>
            <person name="Rohde M."/>
            <person name="van Teeseling M.C.F."/>
            <person name="Jogler C."/>
        </authorList>
    </citation>
    <scope>NUCLEOTIDE SEQUENCE</scope>
    <source>
        <strain evidence="7">Strain 138</strain>
        <strain evidence="8">Strain 318</strain>
    </source>
</reference>
<keyword evidence="9" id="KW-1185">Reference proteome</keyword>
<dbReference type="InterPro" id="IPR006225">
    <property type="entry name" value="PsdUridine_synth_RluC/D"/>
</dbReference>
<dbReference type="KEGG" id="pspc:Strain318_001246"/>
<dbReference type="InterPro" id="IPR036986">
    <property type="entry name" value="S4_RNA-bd_sf"/>
</dbReference>
<dbReference type="Gene3D" id="3.30.2350.10">
    <property type="entry name" value="Pseudouridine synthase"/>
    <property type="match status" value="1"/>
</dbReference>
<dbReference type="PROSITE" id="PS01129">
    <property type="entry name" value="PSI_RLU"/>
    <property type="match status" value="1"/>
</dbReference>
<proteinExistence type="inferred from homology"/>
<keyword evidence="4" id="KW-0694">RNA-binding</keyword>
<sequence length="332" mass="36008">MTEPLGPGRHTFTLDAEDVGDRLDLIVARRTGQSRTQAATHIATGRVTVNGANARASFRAEGGETVVVEIPVPPGRDVTPEQIPLRVVYEDEDLVVVDKAAGMVVHPAPGNWSGTLVNALLGRGQALADGGGKERAGLVHRLDKETSGLLVVAKSDRAHKSLSGQIAARTVKRRYACLAWGHLDTERVRVDKPLARDPNDRTRMTVRPEGRTARTDFVRLARFDSVDLLRAELHTGRTHQIRVHLASIGHPVAGDDTYGGGGGRKLLDLPPKRHFLHAAWLAFTHPVTGAPMDLRAPLPEDLRKSLARAAGDPGLFARPDALEYFGFYSESQ</sequence>
<evidence type="ECO:0000259" key="6">
    <source>
        <dbReference type="SMART" id="SM00363"/>
    </source>
</evidence>
<dbReference type="GO" id="GO:0003723">
    <property type="term" value="F:RNA binding"/>
    <property type="evidence" value="ECO:0007669"/>
    <property type="project" value="UniProtKB-KW"/>
</dbReference>
<dbReference type="PROSITE" id="PS50889">
    <property type="entry name" value="S4"/>
    <property type="match status" value="1"/>
</dbReference>
<dbReference type="AlphaFoldDB" id="A0AA49JZT2"/>
<dbReference type="Proteomes" id="UP001229955">
    <property type="component" value="Chromosome"/>
</dbReference>
<evidence type="ECO:0000256" key="3">
    <source>
        <dbReference type="PIRSR" id="PIRSR606225-1"/>
    </source>
</evidence>